<sequence length="124" mass="13973">MKAERPPAITIRRVYESPEPGEGPRWLVDRIWPRGLTKAAAGLAGWAKDAAPSSVLRQWFGHEPERFAEFRRRYLAELRACPEASDALIAAAHAGPLVLVYAAHDETHNNAVVLREYLMERMRA</sequence>
<dbReference type="PANTHER" id="PTHR36849">
    <property type="entry name" value="CYTOPLASMIC PROTEIN-RELATED"/>
    <property type="match status" value="1"/>
</dbReference>
<dbReference type="EMBL" id="PSYR01000002">
    <property type="protein sequence ID" value="RCN56599.1"/>
    <property type="molecule type" value="Genomic_DNA"/>
</dbReference>
<dbReference type="AlphaFoldDB" id="A0A1C2G1J8"/>
<dbReference type="PANTHER" id="PTHR36849:SF1">
    <property type="entry name" value="CYTOPLASMIC PROTEIN"/>
    <property type="match status" value="1"/>
</dbReference>
<name>A0A1C2G1J8_9GAMM</name>
<dbReference type="RefSeq" id="WP_065970353.1">
    <property type="nucleotide sequence ID" value="NZ_CP080624.1"/>
</dbReference>
<evidence type="ECO:0000313" key="1">
    <source>
        <dbReference type="EMBL" id="RCN56599.1"/>
    </source>
</evidence>
<dbReference type="OrthoDB" id="9790745at2"/>
<keyword evidence="2" id="KW-1185">Reference proteome</keyword>
<accession>A0A1C2G1J8</accession>
<dbReference type="InterPro" id="IPR052552">
    <property type="entry name" value="YeaO-like"/>
</dbReference>
<proteinExistence type="predicted"/>
<evidence type="ECO:0000313" key="2">
    <source>
        <dbReference type="Proteomes" id="UP000253250"/>
    </source>
</evidence>
<dbReference type="Pfam" id="PF22752">
    <property type="entry name" value="DUF488-N3i"/>
    <property type="match status" value="1"/>
</dbReference>
<dbReference type="STRING" id="163359.A9R16_00965"/>
<dbReference type="Proteomes" id="UP000253250">
    <property type="component" value="Unassembled WGS sequence"/>
</dbReference>
<comment type="caution">
    <text evidence="1">The sequence shown here is derived from an EMBL/GenBank/DDBJ whole genome shotgun (WGS) entry which is preliminary data.</text>
</comment>
<reference evidence="1 2" key="1">
    <citation type="submission" date="2018-02" db="EMBL/GenBank/DDBJ databases">
        <title>Insights into the biology of acidophilic members of the Acidiferrobacteraceae family derived from comparative genomic analyses.</title>
        <authorList>
            <person name="Issotta F."/>
            <person name="Thyssen C."/>
            <person name="Mena C."/>
            <person name="Moya A."/>
            <person name="Bellenberg S."/>
            <person name="Sproer C."/>
            <person name="Covarrubias P.C."/>
            <person name="Sand W."/>
            <person name="Quatrini R."/>
            <person name="Vera M."/>
        </authorList>
    </citation>
    <scope>NUCLEOTIDE SEQUENCE [LARGE SCALE GENOMIC DNA]</scope>
    <source>
        <strain evidence="2">m-1</strain>
    </source>
</reference>
<protein>
    <submittedName>
        <fullName evidence="1">DUF488 domain-containing protein</fullName>
    </submittedName>
</protein>
<gene>
    <name evidence="1" type="ORF">C4900_12505</name>
</gene>
<organism evidence="1 2">
    <name type="scientific">Acidiferrobacter thiooxydans</name>
    <dbReference type="NCBI Taxonomy" id="163359"/>
    <lineage>
        <taxon>Bacteria</taxon>
        <taxon>Pseudomonadati</taxon>
        <taxon>Pseudomonadota</taxon>
        <taxon>Gammaproteobacteria</taxon>
        <taxon>Acidiferrobacterales</taxon>
        <taxon>Acidiferrobacteraceae</taxon>
        <taxon>Acidiferrobacter</taxon>
    </lineage>
</organism>